<dbReference type="AlphaFoldDB" id="A0A7J7E1K5"/>
<reference evidence="1 2" key="1">
    <citation type="journal article" date="2020" name="Nat. Commun.">
        <title>Genome of Tripterygium wilfordii and identification of cytochrome P450 involved in triptolide biosynthesis.</title>
        <authorList>
            <person name="Tu L."/>
            <person name="Su P."/>
            <person name="Zhang Z."/>
            <person name="Gao L."/>
            <person name="Wang J."/>
            <person name="Hu T."/>
            <person name="Zhou J."/>
            <person name="Zhang Y."/>
            <person name="Zhao Y."/>
            <person name="Liu Y."/>
            <person name="Song Y."/>
            <person name="Tong Y."/>
            <person name="Lu Y."/>
            <person name="Yang J."/>
            <person name="Xu C."/>
            <person name="Jia M."/>
            <person name="Peters R.J."/>
            <person name="Huang L."/>
            <person name="Gao W."/>
        </authorList>
    </citation>
    <scope>NUCLEOTIDE SEQUENCE [LARGE SCALE GENOMIC DNA]</scope>
    <source>
        <strain evidence="2">cv. XIE 37</strain>
        <tissue evidence="1">Leaf</tissue>
    </source>
</reference>
<evidence type="ECO:0000313" key="2">
    <source>
        <dbReference type="Proteomes" id="UP000593562"/>
    </source>
</evidence>
<comment type="caution">
    <text evidence="1">The sequence shown here is derived from an EMBL/GenBank/DDBJ whole genome shotgun (WGS) entry which is preliminary data.</text>
</comment>
<dbReference type="EMBL" id="JAAARO010000001">
    <property type="protein sequence ID" value="KAF5752552.1"/>
    <property type="molecule type" value="Genomic_DNA"/>
</dbReference>
<organism evidence="1 2">
    <name type="scientific">Tripterygium wilfordii</name>
    <name type="common">Thunder God vine</name>
    <dbReference type="NCBI Taxonomy" id="458696"/>
    <lineage>
        <taxon>Eukaryota</taxon>
        <taxon>Viridiplantae</taxon>
        <taxon>Streptophyta</taxon>
        <taxon>Embryophyta</taxon>
        <taxon>Tracheophyta</taxon>
        <taxon>Spermatophyta</taxon>
        <taxon>Magnoliopsida</taxon>
        <taxon>eudicotyledons</taxon>
        <taxon>Gunneridae</taxon>
        <taxon>Pentapetalae</taxon>
        <taxon>rosids</taxon>
        <taxon>fabids</taxon>
        <taxon>Celastrales</taxon>
        <taxon>Celastraceae</taxon>
        <taxon>Tripterygium</taxon>
    </lineage>
</organism>
<accession>A0A7J7E1K5</accession>
<protein>
    <submittedName>
        <fullName evidence="1">Uncharacterized protein</fullName>
    </submittedName>
</protein>
<evidence type="ECO:0000313" key="1">
    <source>
        <dbReference type="EMBL" id="KAF5752552.1"/>
    </source>
</evidence>
<dbReference type="Proteomes" id="UP000593562">
    <property type="component" value="Unassembled WGS sequence"/>
</dbReference>
<gene>
    <name evidence="1" type="ORF">HS088_TW01G00467</name>
</gene>
<sequence>MGIKKWKRRARGKGESKPVVVVAKRKAEMLEETMQKERSQAGVSKKGRHEQLNDVINNDIEALAGSQPRPVL</sequence>
<keyword evidence="2" id="KW-1185">Reference proteome</keyword>
<name>A0A7J7E1K5_TRIWF</name>
<proteinExistence type="predicted"/>
<dbReference type="InParanoid" id="A0A7J7E1K5"/>